<name>A0A177T3T6_9BASI</name>
<keyword evidence="2" id="KW-1185">Reference proteome</keyword>
<evidence type="ECO:0000313" key="2">
    <source>
        <dbReference type="Proteomes" id="UP000077521"/>
    </source>
</evidence>
<dbReference type="AlphaFoldDB" id="A0A177T3T6"/>
<dbReference type="Proteomes" id="UP000077521">
    <property type="component" value="Unassembled WGS sequence"/>
</dbReference>
<reference evidence="1" key="2">
    <citation type="journal article" date="2019" name="IMA Fungus">
        <title>Genome sequencing and comparison of five Tilletia species to identify candidate genes for the detection of regulated species infecting wheat.</title>
        <authorList>
            <person name="Nguyen H.D.T."/>
            <person name="Sultana T."/>
            <person name="Kesanakurti P."/>
            <person name="Hambleton S."/>
        </authorList>
    </citation>
    <scope>NUCLEOTIDE SEQUENCE</scope>
    <source>
        <strain evidence="1">DAOMC 236416</strain>
    </source>
</reference>
<evidence type="ECO:0000313" key="1">
    <source>
        <dbReference type="EMBL" id="KAE8240151.1"/>
    </source>
</evidence>
<sequence>MEHITRQRCLDLSHSCLATEGHILVIKNLSIDAGTLVEHLPIKTVPGCSICSFVAQDGRTVQLHRDEEHDGSGTTIPQVKAQAWTSMGAPWRVEQISIATVVKEGEAIKLAPKTLDAIETMTRLQGDQHPDDLLLLS</sequence>
<proteinExistence type="predicted"/>
<accession>A0A177T3T6</accession>
<gene>
    <name evidence="1" type="ORF">A4X13_0g7922</name>
</gene>
<reference evidence="1" key="1">
    <citation type="submission" date="2016-04" db="EMBL/GenBank/DDBJ databases">
        <authorList>
            <person name="Nguyen H.D."/>
            <person name="Samba Siva P."/>
            <person name="Cullis J."/>
            <person name="Levesque C.A."/>
            <person name="Hambleton S."/>
        </authorList>
    </citation>
    <scope>NUCLEOTIDE SEQUENCE</scope>
    <source>
        <strain evidence="1">DAOMC 236416</strain>
    </source>
</reference>
<organism evidence="1 2">
    <name type="scientific">Tilletia indica</name>
    <dbReference type="NCBI Taxonomy" id="43049"/>
    <lineage>
        <taxon>Eukaryota</taxon>
        <taxon>Fungi</taxon>
        <taxon>Dikarya</taxon>
        <taxon>Basidiomycota</taxon>
        <taxon>Ustilaginomycotina</taxon>
        <taxon>Exobasidiomycetes</taxon>
        <taxon>Tilletiales</taxon>
        <taxon>Tilletiaceae</taxon>
        <taxon>Tilletia</taxon>
    </lineage>
</organism>
<comment type="caution">
    <text evidence="1">The sequence shown here is derived from an EMBL/GenBank/DDBJ whole genome shotgun (WGS) entry which is preliminary data.</text>
</comment>
<dbReference type="EMBL" id="LWDF02001148">
    <property type="protein sequence ID" value="KAE8240151.1"/>
    <property type="molecule type" value="Genomic_DNA"/>
</dbReference>
<protein>
    <submittedName>
        <fullName evidence="1">Uncharacterized protein</fullName>
    </submittedName>
</protein>